<sequence length="343" mass="38026">MSINVEQAIIHAISQDGDGQLSCRLRPQPLLNSQAVETMLDELHQTYTTKAGKGFGHFGTHGEDGEANPKFKDALTEYRNGELGFVEFSGLAGKLLQEELAKYDFSQGGFLLLSCYTHMTSDYLFVSLLNAKSSMTVLDDMELSQNTHLDLNNVQLAARIDLTEWQADPDSVKYISFVRGRAGRKVADFFLDFMGCVEGVNTKAQNKSLMNAVEDFVSGSELTKDERQQCREKVFEYCSERCDVGADIQLKDLADELADSGMDSFYDFAQGGDYELEDEFPGDKPTLRQLKKFSGTGGGVTLSFDGQHLGERVIYDPISDSILIKGVPANLKDQLDRRLKGGQ</sequence>
<comment type="similarity">
    <text evidence="2 4">Belongs to the YejK family.</text>
</comment>
<dbReference type="InterPro" id="IPR007358">
    <property type="entry name" value="Nucleoid_associated_NdpA"/>
</dbReference>
<name>A0A1E5IT87_SHECO</name>
<evidence type="ECO:0000313" key="6">
    <source>
        <dbReference type="EMBL" id="OEG73716.1"/>
    </source>
</evidence>
<evidence type="ECO:0000256" key="1">
    <source>
        <dbReference type="ARBA" id="ARBA00004453"/>
    </source>
</evidence>
<dbReference type="PANTHER" id="PTHR38772">
    <property type="match status" value="1"/>
</dbReference>
<dbReference type="PANTHER" id="PTHR38772:SF1">
    <property type="entry name" value="NUCLEOID-ASSOCIATED PROTEIN YEJK"/>
    <property type="match status" value="1"/>
</dbReference>
<dbReference type="Proteomes" id="UP000773469">
    <property type="component" value="Unassembled WGS sequence"/>
</dbReference>
<keyword evidence="8" id="KW-1185">Reference proteome</keyword>
<evidence type="ECO:0000313" key="8">
    <source>
        <dbReference type="Proteomes" id="UP000773469"/>
    </source>
</evidence>
<dbReference type="GO" id="GO:0003727">
    <property type="term" value="F:single-stranded RNA binding"/>
    <property type="evidence" value="ECO:0007669"/>
    <property type="project" value="TreeGrafter"/>
</dbReference>
<dbReference type="Proteomes" id="UP000095230">
    <property type="component" value="Unassembled WGS sequence"/>
</dbReference>
<reference evidence="6 7" key="1">
    <citation type="submission" date="2016-07" db="EMBL/GenBank/DDBJ databases">
        <title>Whole-genome of two Shewanella species isolated from a digestive organ of sea cucumber Apostichopus japonicus Selenka 1867.</title>
        <authorList>
            <person name="Hong H.-H."/>
            <person name="Choi H."/>
            <person name="Cheon S."/>
            <person name="Oh J.-S."/>
            <person name="Lee H.-G."/>
            <person name="Park C."/>
        </authorList>
    </citation>
    <scope>NUCLEOTIDE SEQUENCE [LARGE SCALE GENOMIC DNA]</scope>
    <source>
        <strain evidence="6 7">CSB03KR</strain>
    </source>
</reference>
<organism evidence="6 7">
    <name type="scientific">Shewanella colwelliana</name>
    <name type="common">Alteromonas colwelliana</name>
    <dbReference type="NCBI Taxonomy" id="23"/>
    <lineage>
        <taxon>Bacteria</taxon>
        <taxon>Pseudomonadati</taxon>
        <taxon>Pseudomonadota</taxon>
        <taxon>Gammaproteobacteria</taxon>
        <taxon>Alteromonadales</taxon>
        <taxon>Shewanellaceae</taxon>
        <taxon>Shewanella</taxon>
    </lineage>
</organism>
<keyword evidence="3 4" id="KW-0963">Cytoplasm</keyword>
<evidence type="ECO:0000313" key="5">
    <source>
        <dbReference type="EMBL" id="GIU43778.1"/>
    </source>
</evidence>
<dbReference type="GO" id="GO:0005737">
    <property type="term" value="C:cytoplasm"/>
    <property type="evidence" value="ECO:0007669"/>
    <property type="project" value="UniProtKB-UniRule"/>
</dbReference>
<accession>A0A1E5IT87</accession>
<dbReference type="Pfam" id="PF04245">
    <property type="entry name" value="NA37"/>
    <property type="match status" value="1"/>
</dbReference>
<evidence type="ECO:0000256" key="3">
    <source>
        <dbReference type="ARBA" id="ARBA00022490"/>
    </source>
</evidence>
<dbReference type="EMBL" id="MCBT01000037">
    <property type="protein sequence ID" value="OEG73716.1"/>
    <property type="molecule type" value="Genomic_DNA"/>
</dbReference>
<dbReference type="STRING" id="23.BEL05_00350"/>
<dbReference type="HAMAP" id="MF_00730">
    <property type="entry name" value="NdpA"/>
    <property type="match status" value="1"/>
</dbReference>
<evidence type="ECO:0000256" key="2">
    <source>
        <dbReference type="ARBA" id="ARBA00009035"/>
    </source>
</evidence>
<dbReference type="NCBIfam" id="NF001557">
    <property type="entry name" value="PRK00378.1"/>
    <property type="match status" value="1"/>
</dbReference>
<reference evidence="5 8" key="2">
    <citation type="submission" date="2021-05" db="EMBL/GenBank/DDBJ databases">
        <title>Molecular characterization for Shewanella algae harboring chromosomal blaOXA-55-like strains isolated from clinical and environment sample.</title>
        <authorList>
            <person name="Ohama Y."/>
            <person name="Aoki K."/>
            <person name="Harada S."/>
            <person name="Moriya K."/>
            <person name="Ishii Y."/>
            <person name="Tateda K."/>
        </authorList>
    </citation>
    <scope>NUCLEOTIDE SEQUENCE [LARGE SCALE GENOMIC DNA]</scope>
    <source>
        <strain evidence="5 8">MBTL60-118</strain>
    </source>
</reference>
<dbReference type="OrthoDB" id="9131762at2"/>
<dbReference type="GO" id="GO:0043590">
    <property type="term" value="C:bacterial nucleoid"/>
    <property type="evidence" value="ECO:0007669"/>
    <property type="project" value="TreeGrafter"/>
</dbReference>
<dbReference type="GO" id="GO:0003690">
    <property type="term" value="F:double-stranded DNA binding"/>
    <property type="evidence" value="ECO:0007669"/>
    <property type="project" value="TreeGrafter"/>
</dbReference>
<evidence type="ECO:0000313" key="7">
    <source>
        <dbReference type="Proteomes" id="UP000095230"/>
    </source>
</evidence>
<proteinExistence type="inferred from homology"/>
<dbReference type="EMBL" id="BPEU01000023">
    <property type="protein sequence ID" value="GIU43778.1"/>
    <property type="molecule type" value="Genomic_DNA"/>
</dbReference>
<evidence type="ECO:0000256" key="4">
    <source>
        <dbReference type="HAMAP-Rule" id="MF_00730"/>
    </source>
</evidence>
<protein>
    <recommendedName>
        <fullName evidence="4">Nucleoid-associated protein BEL05_00350</fullName>
    </recommendedName>
</protein>
<gene>
    <name evidence="6" type="ORF">BEL05_00350</name>
    <name evidence="5" type="ORF">TUM3794_30250</name>
</gene>
<dbReference type="AlphaFoldDB" id="A0A1E5IT87"/>
<comment type="subcellular location">
    <subcellularLocation>
        <location evidence="1 4">Cytoplasm</location>
        <location evidence="1 4">Nucleoid</location>
    </subcellularLocation>
</comment>
<dbReference type="RefSeq" id="WP_028764026.1">
    <property type="nucleotide sequence ID" value="NZ_BPEU01000023.1"/>
</dbReference>
<comment type="caution">
    <text evidence="6">The sequence shown here is derived from an EMBL/GenBank/DDBJ whole genome shotgun (WGS) entry which is preliminary data.</text>
</comment>